<dbReference type="InParanoid" id="S7XL94"/>
<comment type="domain">
    <text evidence="5">The Q motif is unique to and characteristic of the DEAD box family of RNA helicases and controls ATP binding and hydrolysis.</text>
</comment>
<dbReference type="GO" id="GO:0003723">
    <property type="term" value="F:RNA binding"/>
    <property type="evidence" value="ECO:0007669"/>
    <property type="project" value="UniProtKB-UniRule"/>
</dbReference>
<evidence type="ECO:0000256" key="1">
    <source>
        <dbReference type="ARBA" id="ARBA00022741"/>
    </source>
</evidence>
<dbReference type="InterPro" id="IPR027417">
    <property type="entry name" value="P-loop_NTPase"/>
</dbReference>
<evidence type="ECO:0000256" key="3">
    <source>
        <dbReference type="ARBA" id="ARBA00022840"/>
    </source>
</evidence>
<gene>
    <name evidence="8" type="ORF">SLOPH_152</name>
</gene>
<dbReference type="InterPro" id="IPR014001">
    <property type="entry name" value="Helicase_ATP-bd"/>
</dbReference>
<dbReference type="EMBL" id="ATCN01000090">
    <property type="protein sequence ID" value="EPR79839.1"/>
    <property type="molecule type" value="Genomic_DNA"/>
</dbReference>
<reference evidence="9" key="1">
    <citation type="journal article" date="2013" name="PLoS Genet.">
        <title>The genome of Spraguea lophii and the basis of host-microsporidian interactions.</title>
        <authorList>
            <person name="Campbell S.E."/>
            <person name="Williams T.A."/>
            <person name="Yousuf A."/>
            <person name="Soanes D.M."/>
            <person name="Paszkiewicz K.H."/>
            <person name="Williams B.A.P."/>
        </authorList>
    </citation>
    <scope>NUCLEOTIDE SEQUENCE [LARGE SCALE GENOMIC DNA]</scope>
    <source>
        <strain evidence="9">42_110</strain>
    </source>
</reference>
<comment type="function">
    <text evidence="5">RNA helicase.</text>
</comment>
<feature type="domain" description="Helicase ATP-binding" evidence="6">
    <location>
        <begin position="55"/>
        <end position="214"/>
    </location>
</feature>
<dbReference type="SUPFAM" id="SSF52540">
    <property type="entry name" value="P-loop containing nucleoside triphosphate hydrolases"/>
    <property type="match status" value="1"/>
</dbReference>
<organism evidence="8 9">
    <name type="scientific">Spraguea lophii (strain 42_110)</name>
    <name type="common">Microsporidian parasite</name>
    <dbReference type="NCBI Taxonomy" id="1358809"/>
    <lineage>
        <taxon>Eukaryota</taxon>
        <taxon>Fungi</taxon>
        <taxon>Fungi incertae sedis</taxon>
        <taxon>Microsporidia</taxon>
        <taxon>Spragueidae</taxon>
        <taxon>Spraguea</taxon>
    </lineage>
</organism>
<keyword evidence="3 5" id="KW-0067">ATP-binding</keyword>
<dbReference type="PROSITE" id="PS51194">
    <property type="entry name" value="HELICASE_CTER"/>
    <property type="match status" value="1"/>
</dbReference>
<comment type="caution">
    <text evidence="8">The sequence shown here is derived from an EMBL/GenBank/DDBJ whole genome shotgun (WGS) entry which is preliminary data.</text>
</comment>
<keyword evidence="4 5" id="KW-0694">RNA-binding</keyword>
<dbReference type="EC" id="3.6.4.13" evidence="5"/>
<evidence type="ECO:0000259" key="7">
    <source>
        <dbReference type="PROSITE" id="PS51194"/>
    </source>
</evidence>
<dbReference type="SMART" id="SM00490">
    <property type="entry name" value="HELICc"/>
    <property type="match status" value="1"/>
</dbReference>
<keyword evidence="2 5" id="KW-0378">Hydrolase</keyword>
<dbReference type="Pfam" id="PF00270">
    <property type="entry name" value="DEAD"/>
    <property type="match status" value="1"/>
</dbReference>
<evidence type="ECO:0000313" key="9">
    <source>
        <dbReference type="Proteomes" id="UP000014978"/>
    </source>
</evidence>
<evidence type="ECO:0000259" key="6">
    <source>
        <dbReference type="PROSITE" id="PS51192"/>
    </source>
</evidence>
<accession>S7XL94</accession>
<keyword evidence="5 8" id="KW-0347">Helicase</keyword>
<sequence length="443" mass="51367">MDKNEIFSYVDEYPEKELIKKKKPKHTTFRSLGLSKKLLNNIRFKFLTGIQRKTILKIIEGMDLSIVSSTGTGKSYAYVIAVVELALKNKKSMIVLPTKELALHIISYINSLTKNTNIKADLFIGEGKIDKDLKSMKECNIIVGTVGRITNILPEDNEFKFDTLILDEADAFVEERLTELYKRIKFNQKIILSATQTKFETDTTIVKDEIKINENVTNYFFYLPSHQKLNAIFTLLKKHKRILIFVNSAKNVELLETKLKDRFDSICGIYSDMENRKEIFRDFIWGRINILIATDLVSRGVDINADCIINFDLCDPVSFLHRIGRIGRDGSLGVQYSLVGSEDIGYFQEIKDRFFTDIEFGRIPDEELHNGLEMWDGHTNKNTKGKGAFNLLGMEKHSFFKGKWTLKDEIRKVKYATKNVEVKKIENHKKDYRDQFYIPYKKN</sequence>
<keyword evidence="9" id="KW-1185">Reference proteome</keyword>
<dbReference type="GO" id="GO:0016787">
    <property type="term" value="F:hydrolase activity"/>
    <property type="evidence" value="ECO:0007669"/>
    <property type="project" value="UniProtKB-KW"/>
</dbReference>
<dbReference type="PROSITE" id="PS51192">
    <property type="entry name" value="HELICASE_ATP_BIND_1"/>
    <property type="match status" value="1"/>
</dbReference>
<keyword evidence="1 5" id="KW-0547">Nucleotide-binding</keyword>
<dbReference type="SMART" id="SM00487">
    <property type="entry name" value="DEXDc"/>
    <property type="match status" value="1"/>
</dbReference>
<evidence type="ECO:0000256" key="4">
    <source>
        <dbReference type="ARBA" id="ARBA00022884"/>
    </source>
</evidence>
<proteinExistence type="inferred from homology"/>
<evidence type="ECO:0000256" key="2">
    <source>
        <dbReference type="ARBA" id="ARBA00022801"/>
    </source>
</evidence>
<dbReference type="PANTHER" id="PTHR24031">
    <property type="entry name" value="RNA HELICASE"/>
    <property type="match status" value="1"/>
</dbReference>
<evidence type="ECO:0000313" key="8">
    <source>
        <dbReference type="EMBL" id="EPR79839.1"/>
    </source>
</evidence>
<dbReference type="AlphaFoldDB" id="S7XL94"/>
<dbReference type="VEuPathDB" id="MicrosporidiaDB:SLOPH_152"/>
<feature type="domain" description="Helicase C-terminal" evidence="7">
    <location>
        <begin position="228"/>
        <end position="369"/>
    </location>
</feature>
<dbReference type="STRING" id="1358809.S7XL94"/>
<dbReference type="GO" id="GO:0003724">
    <property type="term" value="F:RNA helicase activity"/>
    <property type="evidence" value="ECO:0007669"/>
    <property type="project" value="UniProtKB-EC"/>
</dbReference>
<dbReference type="GO" id="GO:0005524">
    <property type="term" value="F:ATP binding"/>
    <property type="evidence" value="ECO:0007669"/>
    <property type="project" value="UniProtKB-UniRule"/>
</dbReference>
<dbReference type="OrthoDB" id="2194948at2759"/>
<dbReference type="InterPro" id="IPR011545">
    <property type="entry name" value="DEAD/DEAH_box_helicase_dom"/>
</dbReference>
<comment type="similarity">
    <text evidence="5">Belongs to the DEAD box helicase family.</text>
</comment>
<evidence type="ECO:0000256" key="5">
    <source>
        <dbReference type="RuleBase" id="RU365068"/>
    </source>
</evidence>
<comment type="catalytic activity">
    <reaction evidence="5">
        <text>ATP + H2O = ADP + phosphate + H(+)</text>
        <dbReference type="Rhea" id="RHEA:13065"/>
        <dbReference type="ChEBI" id="CHEBI:15377"/>
        <dbReference type="ChEBI" id="CHEBI:15378"/>
        <dbReference type="ChEBI" id="CHEBI:30616"/>
        <dbReference type="ChEBI" id="CHEBI:43474"/>
        <dbReference type="ChEBI" id="CHEBI:456216"/>
        <dbReference type="EC" id="3.6.4.13"/>
    </reaction>
</comment>
<protein>
    <recommendedName>
        <fullName evidence="5">ATP-dependent RNA helicase</fullName>
        <ecNumber evidence="5">3.6.4.13</ecNumber>
    </recommendedName>
</protein>
<name>S7XL94_SPRLO</name>
<dbReference type="Pfam" id="PF00271">
    <property type="entry name" value="Helicase_C"/>
    <property type="match status" value="1"/>
</dbReference>
<dbReference type="Proteomes" id="UP000014978">
    <property type="component" value="Unassembled WGS sequence"/>
</dbReference>
<dbReference type="InterPro" id="IPR001650">
    <property type="entry name" value="Helicase_C-like"/>
</dbReference>
<dbReference type="CDD" id="cd18787">
    <property type="entry name" value="SF2_C_DEAD"/>
    <property type="match status" value="1"/>
</dbReference>
<dbReference type="Gene3D" id="3.40.50.300">
    <property type="entry name" value="P-loop containing nucleotide triphosphate hydrolases"/>
    <property type="match status" value="2"/>
</dbReference>
<dbReference type="HOGENOM" id="CLU_003041_1_3_1"/>